<feature type="compositionally biased region" description="Polar residues" evidence="5">
    <location>
        <begin position="153"/>
        <end position="164"/>
    </location>
</feature>
<dbReference type="FunCoup" id="A0A671XQA8">
    <property type="interactions" value="1311"/>
</dbReference>
<gene>
    <name evidence="6" type="primary">C2orf49</name>
    <name evidence="6" type="synonym">c9h2orf49</name>
</gene>
<reference evidence="6" key="1">
    <citation type="submission" date="2021-04" db="EMBL/GenBank/DDBJ databases">
        <authorList>
            <consortium name="Wellcome Sanger Institute Data Sharing"/>
        </authorList>
    </citation>
    <scope>NUCLEOTIDE SEQUENCE [LARGE SCALE GENOMIC DNA]</scope>
</reference>
<evidence type="ECO:0000313" key="6">
    <source>
        <dbReference type="Ensembl" id="ENSSAUP00010053264.1"/>
    </source>
</evidence>
<name>A0A671XQA8_SPAAU</name>
<dbReference type="Pfam" id="PF15323">
    <property type="entry name" value="Ashwin"/>
    <property type="match status" value="1"/>
</dbReference>
<dbReference type="GO" id="GO:0048598">
    <property type="term" value="P:embryonic morphogenesis"/>
    <property type="evidence" value="ECO:0007669"/>
    <property type="project" value="InterPro"/>
</dbReference>
<reference evidence="6" key="3">
    <citation type="submission" date="2025-09" db="UniProtKB">
        <authorList>
            <consortium name="Ensembl"/>
        </authorList>
    </citation>
    <scope>IDENTIFICATION</scope>
</reference>
<protein>
    <recommendedName>
        <fullName evidence="3">Ashwin</fullName>
    </recommendedName>
</protein>
<dbReference type="GO" id="GO:0005634">
    <property type="term" value="C:nucleus"/>
    <property type="evidence" value="ECO:0007669"/>
    <property type="project" value="UniProtKB-SubCell"/>
</dbReference>
<dbReference type="PANTHER" id="PTHR28359">
    <property type="entry name" value="ASHWIN"/>
    <property type="match status" value="1"/>
</dbReference>
<dbReference type="Proteomes" id="UP000472265">
    <property type="component" value="Chromosome 9"/>
</dbReference>
<dbReference type="InterPro" id="IPR024887">
    <property type="entry name" value="Ashwin"/>
</dbReference>
<evidence type="ECO:0000256" key="1">
    <source>
        <dbReference type="ARBA" id="ARBA00004123"/>
    </source>
</evidence>
<dbReference type="GeneTree" id="ENSGT00390000007488"/>
<feature type="region of interest" description="Disordered" evidence="5">
    <location>
        <begin position="67"/>
        <end position="96"/>
    </location>
</feature>
<evidence type="ECO:0000256" key="5">
    <source>
        <dbReference type="SAM" id="MobiDB-lite"/>
    </source>
</evidence>
<evidence type="ECO:0000256" key="2">
    <source>
        <dbReference type="ARBA" id="ARBA00007855"/>
    </source>
</evidence>
<sequence>MATSTGQDGQAVGSSNVDLLLHPELLSQDFMQLLLSEKRVSTRDCESRDQLTELYLRHVIPLPQRSLPNTRWGKKMEKSRGRQTPVGSSSSRLHLSSNDHHRKRPLIVFDGSSSHSGPIKVKKPEGTTMSTGITDRLKPPPVANLSNPIRKLTANTSSTSSPIHRSNDTDTNLKRGANSSVGTLSYVNSVIHKFTSVTSPDVKKKIQHVTWP</sequence>
<keyword evidence="7" id="KW-1185">Reference proteome</keyword>
<dbReference type="AlphaFoldDB" id="A0A671XQA8"/>
<reference evidence="6" key="2">
    <citation type="submission" date="2025-08" db="UniProtKB">
        <authorList>
            <consortium name="Ensembl"/>
        </authorList>
    </citation>
    <scope>IDENTIFICATION</scope>
</reference>
<evidence type="ECO:0000313" key="7">
    <source>
        <dbReference type="Proteomes" id="UP000472265"/>
    </source>
</evidence>
<proteinExistence type="inferred from homology"/>
<keyword evidence="4" id="KW-0539">Nucleus</keyword>
<evidence type="ECO:0000256" key="4">
    <source>
        <dbReference type="ARBA" id="ARBA00023242"/>
    </source>
</evidence>
<dbReference type="GO" id="GO:0072669">
    <property type="term" value="C:tRNA-splicing ligase complex"/>
    <property type="evidence" value="ECO:0007669"/>
    <property type="project" value="InterPro"/>
</dbReference>
<dbReference type="InParanoid" id="A0A671XQA8"/>
<feature type="region of interest" description="Disordered" evidence="5">
    <location>
        <begin position="108"/>
        <end position="177"/>
    </location>
</feature>
<comment type="similarity">
    <text evidence="2">Belongs to the ashwin family.</text>
</comment>
<dbReference type="PANTHER" id="PTHR28359:SF1">
    <property type="entry name" value="ASHWIN"/>
    <property type="match status" value="1"/>
</dbReference>
<organism evidence="6 7">
    <name type="scientific">Sparus aurata</name>
    <name type="common">Gilthead sea bream</name>
    <dbReference type="NCBI Taxonomy" id="8175"/>
    <lineage>
        <taxon>Eukaryota</taxon>
        <taxon>Metazoa</taxon>
        <taxon>Chordata</taxon>
        <taxon>Craniata</taxon>
        <taxon>Vertebrata</taxon>
        <taxon>Euteleostomi</taxon>
        <taxon>Actinopterygii</taxon>
        <taxon>Neopterygii</taxon>
        <taxon>Teleostei</taxon>
        <taxon>Neoteleostei</taxon>
        <taxon>Acanthomorphata</taxon>
        <taxon>Eupercaria</taxon>
        <taxon>Spariformes</taxon>
        <taxon>Sparidae</taxon>
        <taxon>Sparus</taxon>
    </lineage>
</organism>
<dbReference type="Ensembl" id="ENSSAUT00010055981.1">
    <property type="protein sequence ID" value="ENSSAUP00010053264.1"/>
    <property type="gene ID" value="ENSSAUG00010022044.1"/>
</dbReference>
<accession>A0A671XQA8</accession>
<dbReference type="OMA" id="SRWGKRM"/>
<comment type="subcellular location">
    <subcellularLocation>
        <location evidence="1">Nucleus</location>
    </subcellularLocation>
</comment>
<evidence type="ECO:0000256" key="3">
    <source>
        <dbReference type="ARBA" id="ARBA00015134"/>
    </source>
</evidence>